<evidence type="ECO:0000313" key="2">
    <source>
        <dbReference type="EMBL" id="GBO36786.1"/>
    </source>
</evidence>
<comment type="caution">
    <text evidence="2">The sequence shown here is derived from an EMBL/GenBank/DDBJ whole genome shotgun (WGS) entry which is preliminary data.</text>
</comment>
<evidence type="ECO:0000256" key="1">
    <source>
        <dbReference type="SAM" id="MobiDB-lite"/>
    </source>
</evidence>
<feature type="non-terminal residue" evidence="2">
    <location>
        <position position="1"/>
    </location>
</feature>
<keyword evidence="3" id="KW-1185">Reference proteome</keyword>
<feature type="compositionally biased region" description="Basic and acidic residues" evidence="1">
    <location>
        <begin position="42"/>
        <end position="51"/>
    </location>
</feature>
<dbReference type="EMBL" id="BGPR01061062">
    <property type="protein sequence ID" value="GBO36786.1"/>
    <property type="molecule type" value="Genomic_DNA"/>
</dbReference>
<gene>
    <name evidence="2" type="ORF">AVEN_43783_1</name>
</gene>
<name>A0A4Y2WJI3_ARAVE</name>
<reference evidence="2 3" key="1">
    <citation type="journal article" date="2019" name="Sci. Rep.">
        <title>Orb-weaving spider Araneus ventricosus genome elucidates the spidroin gene catalogue.</title>
        <authorList>
            <person name="Kono N."/>
            <person name="Nakamura H."/>
            <person name="Ohtoshi R."/>
            <person name="Moran D.A.P."/>
            <person name="Shinohara A."/>
            <person name="Yoshida Y."/>
            <person name="Fujiwara M."/>
            <person name="Mori M."/>
            <person name="Tomita M."/>
            <person name="Arakawa K."/>
        </authorList>
    </citation>
    <scope>NUCLEOTIDE SEQUENCE [LARGE SCALE GENOMIC DNA]</scope>
</reference>
<proteinExistence type="predicted"/>
<feature type="region of interest" description="Disordered" evidence="1">
    <location>
        <begin position="1"/>
        <end position="62"/>
    </location>
</feature>
<organism evidence="2 3">
    <name type="scientific">Araneus ventricosus</name>
    <name type="common">Orbweaver spider</name>
    <name type="synonym">Epeira ventricosa</name>
    <dbReference type="NCBI Taxonomy" id="182803"/>
    <lineage>
        <taxon>Eukaryota</taxon>
        <taxon>Metazoa</taxon>
        <taxon>Ecdysozoa</taxon>
        <taxon>Arthropoda</taxon>
        <taxon>Chelicerata</taxon>
        <taxon>Arachnida</taxon>
        <taxon>Araneae</taxon>
        <taxon>Araneomorphae</taxon>
        <taxon>Entelegynae</taxon>
        <taxon>Araneoidea</taxon>
        <taxon>Araneidae</taxon>
        <taxon>Araneus</taxon>
    </lineage>
</organism>
<protein>
    <submittedName>
        <fullName evidence="2">Uncharacterized protein</fullName>
    </submittedName>
</protein>
<evidence type="ECO:0000313" key="3">
    <source>
        <dbReference type="Proteomes" id="UP000499080"/>
    </source>
</evidence>
<dbReference type="AlphaFoldDB" id="A0A4Y2WJI3"/>
<accession>A0A4Y2WJI3</accession>
<dbReference type="Proteomes" id="UP000499080">
    <property type="component" value="Unassembled WGS sequence"/>
</dbReference>
<sequence>EFSDLSPDNASVGDIPKRERSPQAVIDENHVFVGQVGDEDSVDRLRNDDPSRGAGPQVRHEGGVLVQGREEEGPDRIAAGVEEEECLLKLGRQRRHADGAPEGMLKGRPVPKAAQLAIADLHVRIQKAVWK</sequence>